<feature type="domain" description="Peptidase A2" evidence="10">
    <location>
        <begin position="368"/>
        <end position="382"/>
    </location>
</feature>
<evidence type="ECO:0000256" key="2">
    <source>
        <dbReference type="ARBA" id="ARBA00012493"/>
    </source>
</evidence>
<dbReference type="InterPro" id="IPR043502">
    <property type="entry name" value="DNA/RNA_pol_sf"/>
</dbReference>
<dbReference type="InterPro" id="IPR043128">
    <property type="entry name" value="Rev_trsase/Diguanyl_cyclase"/>
</dbReference>
<keyword evidence="7" id="KW-0378">Hydrolase</keyword>
<organism evidence="11 12">
    <name type="scientific">Ophiocordyceps polyrhachis-furcata BCC 54312</name>
    <dbReference type="NCBI Taxonomy" id="1330021"/>
    <lineage>
        <taxon>Eukaryota</taxon>
        <taxon>Fungi</taxon>
        <taxon>Dikarya</taxon>
        <taxon>Ascomycota</taxon>
        <taxon>Pezizomycotina</taxon>
        <taxon>Sordariomycetes</taxon>
        <taxon>Hypocreomycetidae</taxon>
        <taxon>Hypocreales</taxon>
        <taxon>Ophiocordycipitaceae</taxon>
        <taxon>Ophiocordyceps</taxon>
    </lineage>
</organism>
<dbReference type="SUPFAM" id="SSF56672">
    <property type="entry name" value="DNA/RNA polymerases"/>
    <property type="match status" value="1"/>
</dbReference>
<evidence type="ECO:0000256" key="8">
    <source>
        <dbReference type="ARBA" id="ARBA00022918"/>
    </source>
</evidence>
<dbReference type="Gene3D" id="3.10.10.10">
    <property type="entry name" value="HIV Type 1 Reverse Transcriptase, subunit A, domain 1"/>
    <property type="match status" value="1"/>
</dbReference>
<keyword evidence="6" id="KW-0255">Endonuclease</keyword>
<keyword evidence="8" id="KW-0695">RNA-directed DNA polymerase</keyword>
<dbReference type="OrthoDB" id="5027908at2759"/>
<dbReference type="EC" id="2.7.7.49" evidence="2"/>
<dbReference type="GO" id="GO:0006508">
    <property type="term" value="P:proteolysis"/>
    <property type="evidence" value="ECO:0007669"/>
    <property type="project" value="InterPro"/>
</dbReference>
<comment type="caution">
    <text evidence="11">The sequence shown here is derived from an EMBL/GenBank/DDBJ whole genome shotgun (WGS) entry which is preliminary data.</text>
</comment>
<dbReference type="PANTHER" id="PTHR37984:SF5">
    <property type="entry name" value="PROTEIN NYNRIN-LIKE"/>
    <property type="match status" value="1"/>
</dbReference>
<dbReference type="InterPro" id="IPR000477">
    <property type="entry name" value="RT_dom"/>
</dbReference>
<dbReference type="GO" id="GO:0003964">
    <property type="term" value="F:RNA-directed DNA polymerase activity"/>
    <property type="evidence" value="ECO:0007669"/>
    <property type="project" value="UniProtKB-KW"/>
</dbReference>
<dbReference type="GO" id="GO:0005739">
    <property type="term" value="C:mitochondrion"/>
    <property type="evidence" value="ECO:0007669"/>
    <property type="project" value="UniProtKB-SubCell"/>
</dbReference>
<keyword evidence="3" id="KW-0808">Transferase</keyword>
<dbReference type="GO" id="GO:0004190">
    <property type="term" value="F:aspartic-type endopeptidase activity"/>
    <property type="evidence" value="ECO:0007669"/>
    <property type="project" value="InterPro"/>
</dbReference>
<feature type="non-terminal residue" evidence="11">
    <location>
        <position position="1360"/>
    </location>
</feature>
<dbReference type="Gene3D" id="2.40.70.10">
    <property type="entry name" value="Acid Proteases"/>
    <property type="match status" value="1"/>
</dbReference>
<dbReference type="Gene3D" id="1.10.340.70">
    <property type="match status" value="1"/>
</dbReference>
<dbReference type="STRING" id="1330021.A0A367LHY7"/>
<dbReference type="Pfam" id="PF00078">
    <property type="entry name" value="RVT_1"/>
    <property type="match status" value="1"/>
</dbReference>
<dbReference type="PANTHER" id="PTHR37984">
    <property type="entry name" value="PROTEIN CBG26694"/>
    <property type="match status" value="1"/>
</dbReference>
<keyword evidence="5" id="KW-0540">Nuclease</keyword>
<dbReference type="EMBL" id="LKCN02000005">
    <property type="protein sequence ID" value="RCI14035.1"/>
    <property type="molecule type" value="Genomic_DNA"/>
</dbReference>
<dbReference type="Proteomes" id="UP000253664">
    <property type="component" value="Unassembled WGS sequence"/>
</dbReference>
<dbReference type="SUPFAM" id="SSF50630">
    <property type="entry name" value="Acid proteases"/>
    <property type="match status" value="1"/>
</dbReference>
<reference evidence="11 12" key="1">
    <citation type="journal article" date="2015" name="BMC Genomics">
        <title>Insights from the genome of Ophiocordyceps polyrhachis-furcata to pathogenicity and host specificity in insect fungi.</title>
        <authorList>
            <person name="Wichadakul D."/>
            <person name="Kobmoo N."/>
            <person name="Ingsriswang S."/>
            <person name="Tangphatsornruang S."/>
            <person name="Chantasingh D."/>
            <person name="Luangsa-ard J.J."/>
            <person name="Eurwilaichitr L."/>
        </authorList>
    </citation>
    <scope>NUCLEOTIDE SEQUENCE [LARGE SCALE GENOMIC DNA]</scope>
    <source>
        <strain evidence="11 12">BCC 54312</strain>
    </source>
</reference>
<dbReference type="Pfam" id="PF17917">
    <property type="entry name" value="RT_RNaseH"/>
    <property type="match status" value="1"/>
</dbReference>
<dbReference type="InterPro" id="IPR021109">
    <property type="entry name" value="Peptidase_aspartic_dom_sf"/>
</dbReference>
<evidence type="ECO:0000256" key="5">
    <source>
        <dbReference type="ARBA" id="ARBA00022722"/>
    </source>
</evidence>
<proteinExistence type="predicted"/>
<dbReference type="InterPro" id="IPR001995">
    <property type="entry name" value="Peptidase_A2_cat"/>
</dbReference>
<evidence type="ECO:0000256" key="7">
    <source>
        <dbReference type="ARBA" id="ARBA00022801"/>
    </source>
</evidence>
<evidence type="ECO:0000256" key="3">
    <source>
        <dbReference type="ARBA" id="ARBA00022679"/>
    </source>
</evidence>
<evidence type="ECO:0000256" key="9">
    <source>
        <dbReference type="ARBA" id="ARBA00023128"/>
    </source>
</evidence>
<evidence type="ECO:0000313" key="12">
    <source>
        <dbReference type="Proteomes" id="UP000253664"/>
    </source>
</evidence>
<evidence type="ECO:0000259" key="10">
    <source>
        <dbReference type="PROSITE" id="PS50175"/>
    </source>
</evidence>
<dbReference type="InterPro" id="IPR041588">
    <property type="entry name" value="Integrase_H2C2"/>
</dbReference>
<dbReference type="PROSITE" id="PS50175">
    <property type="entry name" value="ASP_PROT_RETROV"/>
    <property type="match status" value="1"/>
</dbReference>
<comment type="subcellular location">
    <subcellularLocation>
        <location evidence="1">Mitochondrion</location>
    </subcellularLocation>
</comment>
<gene>
    <name evidence="11" type="ORF">L249_8291</name>
</gene>
<sequence>MSAKPVDHARTASNEEDIRRIAATVGETMAKTQVISVQPAFPPITKFVGNNVTKFLNRFEKEMATMGVGDDSKVDWLEEYVVEKEATNVKILTEDRPWKTAKEALIKYYSALDSAQKDTLDERLRNHNAKRPETYEQVSDWIQTHDYLCRKKYGDKYQDTTTESGNIYNALPRQIRVGVLAKSGLNIGKLTALKYGTFTEKVLTFLEPYLEDSRRQIAAEAYDQKLRQGHEEAVKFFPEEKRPASTGTHCLQIEPEPEVLVDGDPLDFIQEIHHGLHINVLQLDTVPLQPLDQYPTVQDERICGATDHVSREIFVDRIPDTSVVGWPSRVPDSPWVMPAAISPFDTPKMMQDLPRMQVRVGSLKSPIMLALLDTGAETNILTASAARDLNLECRPIQVNTMSFNKKQTKLMAIADTVVFVGPVCVPIRIFICDDDVLVPFILGMPFIRLTKLSFDHRTTTGNLHARCLFGSTRVVTPVAGPPQWDNEHPILLPLTSVVTLSDTAPTIPKEGGGEMVVAQKGSDQMSLDPEDEVAALRISYETLLDVLDMLVNEGDLTTSSEAMAMLKVAQDVERQDNLARWQATPIVGTMYKRKADKKRPVDNVQPDGSIPVGTFSWKMQKWDQVKDRVRTDGPFDQYITGKFSAIPEGERLTFDRLEEIRLRTTETLSDAEWGLLRAILFNREAALSWDHSERGQVDPLVAPPVVFKVIEHKAWQAKPVNIPKAMLPQVVELLKNRVQYGVLEPSHASYRNHYMVVAKKDGGVRLINSVTMLNSYTIRDANPPPCADEFSEQFATCKILTLLDLFSGYDQMPLDPRSRDYTTFATPIGLFRQCTVPMGATNSVGQFMRVMQQILFDLIPEVCNVFVDDIPVRGPETTYDNEEALPGIRRYIFEHLLSLDKVLVNIELAGCTVAGKKSQWCQTSTELVGYMVGTHGRKPVDYKVEKLKSWVKCDSVRQVRCFLGLVGFYRIWIPKFAWIAKPLTSLLKKDAAFEWTDEHSQAMADLKAPLLDPQFLVPLDLGPNHGEIILMCDASATGWGAVLFQEIDNVRRTVRFESGIWNPAEANYDATKRECKAVLCAMRRLRLHLYGVHFILETDARVLVDQLKGSLKDVPGAMVTRWVSYIFLFDFTVRHISGEKNLVADALSRKPTTEIDRIEREKDGDSEDFVDLHLNSIQSSLPDQMLSDTHRRIADFLREMKRPQPMKPQVFRRFKNRAMTFMIADNQLWKRPTHEERFPRLVVDNEDRRRAIVTKFHEQMGHKGRQVTYTYVKERYWWPGLWNYVSATISVCPTCQLYDPRKPRELSVPTAPGQPFAKIHLDAQYLPSDHGYKYLLEARDDLTGWLEVAPAKDLTMVAMT</sequence>
<keyword evidence="9" id="KW-0496">Mitochondrion</keyword>
<evidence type="ECO:0000256" key="1">
    <source>
        <dbReference type="ARBA" id="ARBA00004173"/>
    </source>
</evidence>
<dbReference type="GO" id="GO:0004519">
    <property type="term" value="F:endonuclease activity"/>
    <property type="evidence" value="ECO:0007669"/>
    <property type="project" value="UniProtKB-KW"/>
</dbReference>
<dbReference type="InterPro" id="IPR050951">
    <property type="entry name" value="Retrovirus_Pol_polyprotein"/>
</dbReference>
<accession>A0A367LHY7</accession>
<dbReference type="CDD" id="cd01647">
    <property type="entry name" value="RT_LTR"/>
    <property type="match status" value="1"/>
</dbReference>
<dbReference type="InterPro" id="IPR041373">
    <property type="entry name" value="RT_RNaseH"/>
</dbReference>
<dbReference type="Gene3D" id="3.30.70.270">
    <property type="match status" value="2"/>
</dbReference>
<evidence type="ECO:0000256" key="6">
    <source>
        <dbReference type="ARBA" id="ARBA00022759"/>
    </source>
</evidence>
<name>A0A367LHY7_9HYPO</name>
<evidence type="ECO:0000256" key="4">
    <source>
        <dbReference type="ARBA" id="ARBA00022695"/>
    </source>
</evidence>
<keyword evidence="4" id="KW-0548">Nucleotidyltransferase</keyword>
<dbReference type="CDD" id="cd00303">
    <property type="entry name" value="retropepsin_like"/>
    <property type="match status" value="1"/>
</dbReference>
<keyword evidence="12" id="KW-1185">Reference proteome</keyword>
<evidence type="ECO:0000313" key="11">
    <source>
        <dbReference type="EMBL" id="RCI14035.1"/>
    </source>
</evidence>
<protein>
    <recommendedName>
        <fullName evidence="2">RNA-directed DNA polymerase</fullName>
        <ecNumber evidence="2">2.7.7.49</ecNumber>
    </recommendedName>
</protein>
<dbReference type="Pfam" id="PF17921">
    <property type="entry name" value="Integrase_H2C2"/>
    <property type="match status" value="1"/>
</dbReference>
<dbReference type="CDD" id="cd09274">
    <property type="entry name" value="RNase_HI_RT_Ty3"/>
    <property type="match status" value="1"/>
</dbReference>